<feature type="region of interest" description="Disordered" evidence="4">
    <location>
        <begin position="1"/>
        <end position="24"/>
    </location>
</feature>
<dbReference type="InterPro" id="IPR036890">
    <property type="entry name" value="HATPase_C_sf"/>
</dbReference>
<feature type="domain" description="Histidine kinase/HSP90-like ATPase" evidence="6">
    <location>
        <begin position="500"/>
        <end position="592"/>
    </location>
</feature>
<dbReference type="Pfam" id="PF07730">
    <property type="entry name" value="HisKA_3"/>
    <property type="match status" value="1"/>
</dbReference>
<dbReference type="SUPFAM" id="SSF55874">
    <property type="entry name" value="ATPase domain of HSP90 chaperone/DNA topoisomerase II/histidine kinase"/>
    <property type="match status" value="1"/>
</dbReference>
<dbReference type="Gene3D" id="1.20.5.1930">
    <property type="match status" value="1"/>
</dbReference>
<evidence type="ECO:0000256" key="3">
    <source>
        <dbReference type="ARBA" id="ARBA00023012"/>
    </source>
</evidence>
<evidence type="ECO:0000256" key="2">
    <source>
        <dbReference type="ARBA" id="ARBA00022777"/>
    </source>
</evidence>
<keyword evidence="1" id="KW-0808">Transferase</keyword>
<dbReference type="Pfam" id="PF13185">
    <property type="entry name" value="GAF_2"/>
    <property type="match status" value="1"/>
</dbReference>
<evidence type="ECO:0000256" key="1">
    <source>
        <dbReference type="ARBA" id="ARBA00022679"/>
    </source>
</evidence>
<dbReference type="SUPFAM" id="SSF55781">
    <property type="entry name" value="GAF domain-like"/>
    <property type="match status" value="2"/>
</dbReference>
<dbReference type="Gene3D" id="3.30.450.40">
    <property type="match status" value="2"/>
</dbReference>
<organism evidence="7 8">
    <name type="scientific">Kineococcus mangrovi</name>
    <dbReference type="NCBI Taxonomy" id="1660183"/>
    <lineage>
        <taxon>Bacteria</taxon>
        <taxon>Bacillati</taxon>
        <taxon>Actinomycetota</taxon>
        <taxon>Actinomycetes</taxon>
        <taxon>Kineosporiales</taxon>
        <taxon>Kineosporiaceae</taxon>
        <taxon>Kineococcus</taxon>
    </lineage>
</organism>
<protein>
    <submittedName>
        <fullName evidence="7">GAF domain-containing protein</fullName>
    </submittedName>
</protein>
<dbReference type="EMBL" id="JBGGTQ010000005">
    <property type="protein sequence ID" value="MEZ0492866.1"/>
    <property type="molecule type" value="Genomic_DNA"/>
</dbReference>
<dbReference type="SMART" id="SM00387">
    <property type="entry name" value="HATPase_c"/>
    <property type="match status" value="1"/>
</dbReference>
<feature type="domain" description="GAF" evidence="5">
    <location>
        <begin position="72"/>
        <end position="226"/>
    </location>
</feature>
<dbReference type="CDD" id="cd16917">
    <property type="entry name" value="HATPase_UhpB-NarQ-NarX-like"/>
    <property type="match status" value="1"/>
</dbReference>
<dbReference type="InterPro" id="IPR050482">
    <property type="entry name" value="Sensor_HK_TwoCompSys"/>
</dbReference>
<name>A0ABV4I6G0_9ACTN</name>
<evidence type="ECO:0000256" key="4">
    <source>
        <dbReference type="SAM" id="MobiDB-lite"/>
    </source>
</evidence>
<keyword evidence="2" id="KW-0418">Kinase</keyword>
<keyword evidence="8" id="KW-1185">Reference proteome</keyword>
<keyword evidence="3" id="KW-0902">Two-component regulatory system</keyword>
<dbReference type="Pfam" id="PF02518">
    <property type="entry name" value="HATPase_c"/>
    <property type="match status" value="1"/>
</dbReference>
<accession>A0ABV4I6G0</accession>
<dbReference type="Gene3D" id="3.30.565.10">
    <property type="entry name" value="Histidine kinase-like ATPase, C-terminal domain"/>
    <property type="match status" value="1"/>
</dbReference>
<dbReference type="RefSeq" id="WP_370718936.1">
    <property type="nucleotide sequence ID" value="NZ_JBGGTQ010000005.1"/>
</dbReference>
<comment type="caution">
    <text evidence="7">The sequence shown here is derived from an EMBL/GenBank/DDBJ whole genome shotgun (WGS) entry which is preliminary data.</text>
</comment>
<reference evidence="7 8" key="1">
    <citation type="submission" date="2024-07" db="EMBL/GenBank/DDBJ databases">
        <authorList>
            <person name="Thanompreechachai J."/>
            <person name="Duangmal K."/>
        </authorList>
    </citation>
    <scope>NUCLEOTIDE SEQUENCE [LARGE SCALE GENOMIC DNA]</scope>
    <source>
        <strain evidence="7 8">TBRC 1896</strain>
    </source>
</reference>
<evidence type="ECO:0000313" key="7">
    <source>
        <dbReference type="EMBL" id="MEZ0492866.1"/>
    </source>
</evidence>
<evidence type="ECO:0000259" key="5">
    <source>
        <dbReference type="SMART" id="SM00065"/>
    </source>
</evidence>
<proteinExistence type="predicted"/>
<dbReference type="Proteomes" id="UP001566476">
    <property type="component" value="Unassembled WGS sequence"/>
</dbReference>
<dbReference type="InterPro" id="IPR003018">
    <property type="entry name" value="GAF"/>
</dbReference>
<dbReference type="PANTHER" id="PTHR24421">
    <property type="entry name" value="NITRATE/NITRITE SENSOR PROTEIN NARX-RELATED"/>
    <property type="match status" value="1"/>
</dbReference>
<dbReference type="InterPro" id="IPR011712">
    <property type="entry name" value="Sig_transdc_His_kin_sub3_dim/P"/>
</dbReference>
<dbReference type="PANTHER" id="PTHR24421:SF56">
    <property type="entry name" value="OXYGEN SENSOR HISTIDINE KINASE RESPONSE REGULATOR DOST"/>
    <property type="match status" value="1"/>
</dbReference>
<sequence>MTSKTPQTPQTPRTPQDRRTGGEQTVTFPQVARLELDDLLQQLIDRAQDVLATQGRLQGLLAATRAISSDLDLPTLLRRITQAACELLGARYGALGVVGEDGGLSRFITVGVEEETARGIGRLPRGEGVLGELVRHPEPLRLPDLSQHPAAAGLPPGHPPMRSFLGVPVRVRDAVFGNLYLSEKTAGGQAGGQRADFTAEDEELLVALASAAGVAIENARLFDVAERRQRWLSASADIVRDLVGEDVSPLHAVAARAAAAAEADLAVVVQTDARDDLRVVAAVGAGGEALRGARWVVPDGPAAAVLSGCEDGVVAEAAVAGLGATTPGVPDGTALVVRVAPGAGVDRRFLCLSRGRGGRAFDGQDLAMAADFAIHVGLAVELGRAQADRRRVSMLDDRDRIARDLHDQVIQQLFAGGLRMSALAARTREPGTAAALRELIDDGDDTIRTIRGTIFQLKDSEQDTDACVLLRDLALEFSDVLGLEPVLTHDGLRPLPVPHEVADHLGAALREVLSNCARHAAADRVRIHSAVRAGELSVTVTDDGVGIGPTTRRSGLENLRVRAEDLGGRCVVTSPAGDGRGTSVEWVVPLPG</sequence>
<evidence type="ECO:0000259" key="6">
    <source>
        <dbReference type="SMART" id="SM00387"/>
    </source>
</evidence>
<feature type="compositionally biased region" description="Low complexity" evidence="4">
    <location>
        <begin position="1"/>
        <end position="14"/>
    </location>
</feature>
<dbReference type="InterPro" id="IPR003594">
    <property type="entry name" value="HATPase_dom"/>
</dbReference>
<dbReference type="SMART" id="SM00065">
    <property type="entry name" value="GAF"/>
    <property type="match status" value="1"/>
</dbReference>
<dbReference type="InterPro" id="IPR029016">
    <property type="entry name" value="GAF-like_dom_sf"/>
</dbReference>
<gene>
    <name evidence="7" type="ORF">AB2L28_11535</name>
</gene>
<evidence type="ECO:0000313" key="8">
    <source>
        <dbReference type="Proteomes" id="UP001566476"/>
    </source>
</evidence>